<accession>A0ABQ5TPC4</accession>
<keyword evidence="3" id="KW-1185">Reference proteome</keyword>
<sequence>MEFIREYAIIHIRDNFFFYLVLTFILTWNYFLLPDTIPYYIYSALAMLFGESALILLIANLVFIFVLSLLFIYPNKLLVEIQEFKKDKYRRRYFWICQLISVVIIIFIRQLYEVVITMVAL</sequence>
<name>A0ABQ5TPC4_9BACI</name>
<comment type="caution">
    <text evidence="2">The sequence shown here is derived from an EMBL/GenBank/DDBJ whole genome shotgun (WGS) entry which is preliminary data.</text>
</comment>
<keyword evidence="1" id="KW-0812">Transmembrane</keyword>
<evidence type="ECO:0000313" key="2">
    <source>
        <dbReference type="EMBL" id="GLO68236.1"/>
    </source>
</evidence>
<feature type="transmembrane region" description="Helical" evidence="1">
    <location>
        <begin position="39"/>
        <end position="72"/>
    </location>
</feature>
<dbReference type="Proteomes" id="UP001275436">
    <property type="component" value="Unassembled WGS sequence"/>
</dbReference>
<dbReference type="EMBL" id="BSKO01000002">
    <property type="protein sequence ID" value="GLO68236.1"/>
    <property type="molecule type" value="Genomic_DNA"/>
</dbReference>
<keyword evidence="1" id="KW-1133">Transmembrane helix</keyword>
<evidence type="ECO:0000313" key="3">
    <source>
        <dbReference type="Proteomes" id="UP001275436"/>
    </source>
</evidence>
<gene>
    <name evidence="2" type="ORF">MACH08_40200</name>
</gene>
<organism evidence="2 3">
    <name type="scientific">Oceanobacillus kimchii</name>
    <dbReference type="NCBI Taxonomy" id="746691"/>
    <lineage>
        <taxon>Bacteria</taxon>
        <taxon>Bacillati</taxon>
        <taxon>Bacillota</taxon>
        <taxon>Bacilli</taxon>
        <taxon>Bacillales</taxon>
        <taxon>Bacillaceae</taxon>
        <taxon>Oceanobacillus</taxon>
    </lineage>
</organism>
<evidence type="ECO:0000256" key="1">
    <source>
        <dbReference type="SAM" id="Phobius"/>
    </source>
</evidence>
<feature type="transmembrane region" description="Helical" evidence="1">
    <location>
        <begin position="16"/>
        <end position="33"/>
    </location>
</feature>
<dbReference type="RefSeq" id="WP_317958488.1">
    <property type="nucleotide sequence ID" value="NZ_BSKO01000002.1"/>
</dbReference>
<feature type="transmembrane region" description="Helical" evidence="1">
    <location>
        <begin position="93"/>
        <end position="112"/>
    </location>
</feature>
<protein>
    <submittedName>
        <fullName evidence="2">Uncharacterized protein</fullName>
    </submittedName>
</protein>
<proteinExistence type="predicted"/>
<keyword evidence="1" id="KW-0472">Membrane</keyword>
<reference evidence="2 3" key="1">
    <citation type="submission" date="2023-02" db="EMBL/GenBank/DDBJ databases">
        <title>Oceanobacillus kimchii IFOP_LL358 isolated form Alexandrium catenella lab strain.</title>
        <authorList>
            <person name="Gajardo G."/>
            <person name="Ueki S."/>
            <person name="Maruyama F."/>
        </authorList>
    </citation>
    <scope>NUCLEOTIDE SEQUENCE [LARGE SCALE GENOMIC DNA]</scope>
    <source>
        <strain evidence="2 3">IFOP_LL358</strain>
    </source>
</reference>